<accession>A0A1I8APS3</accession>
<dbReference type="WBParaSite" id="L893_g7913.t1">
    <property type="protein sequence ID" value="L893_g7913.t1"/>
    <property type="gene ID" value="L893_g7913"/>
</dbReference>
<evidence type="ECO:0000313" key="2">
    <source>
        <dbReference type="WBParaSite" id="L893_g7913.t1"/>
    </source>
</evidence>
<evidence type="ECO:0000313" key="1">
    <source>
        <dbReference type="Proteomes" id="UP000095287"/>
    </source>
</evidence>
<sequence length="55" mass="6283">FDLFAGDKRDSLTAEQFADAFEVFAKRRRLMALGFQMLALFDTAAQMLQGNQHQD</sequence>
<dbReference type="Proteomes" id="UP000095287">
    <property type="component" value="Unplaced"/>
</dbReference>
<organism evidence="1 2">
    <name type="scientific">Steinernema glaseri</name>
    <dbReference type="NCBI Taxonomy" id="37863"/>
    <lineage>
        <taxon>Eukaryota</taxon>
        <taxon>Metazoa</taxon>
        <taxon>Ecdysozoa</taxon>
        <taxon>Nematoda</taxon>
        <taxon>Chromadorea</taxon>
        <taxon>Rhabditida</taxon>
        <taxon>Tylenchina</taxon>
        <taxon>Panagrolaimomorpha</taxon>
        <taxon>Strongyloidoidea</taxon>
        <taxon>Steinernematidae</taxon>
        <taxon>Steinernema</taxon>
    </lineage>
</organism>
<name>A0A1I8APS3_9BILA</name>
<keyword evidence="1" id="KW-1185">Reference proteome</keyword>
<dbReference type="AlphaFoldDB" id="A0A1I8APS3"/>
<reference evidence="2" key="1">
    <citation type="submission" date="2016-11" db="UniProtKB">
        <authorList>
            <consortium name="WormBaseParasite"/>
        </authorList>
    </citation>
    <scope>IDENTIFICATION</scope>
</reference>
<protein>
    <submittedName>
        <fullName evidence="2">EF-hand domain-containing protein</fullName>
    </submittedName>
</protein>
<proteinExistence type="predicted"/>